<feature type="region of interest" description="Disordered" evidence="1">
    <location>
        <begin position="244"/>
        <end position="273"/>
    </location>
</feature>
<feature type="compositionally biased region" description="Low complexity" evidence="1">
    <location>
        <begin position="244"/>
        <end position="269"/>
    </location>
</feature>
<proteinExistence type="predicted"/>
<reference evidence="2 3" key="1">
    <citation type="submission" date="2019-03" db="EMBL/GenBank/DDBJ databases">
        <title>First draft genome of Liparis tanakae, snailfish: a comprehensive survey of snailfish specific genes.</title>
        <authorList>
            <person name="Kim W."/>
            <person name="Song I."/>
            <person name="Jeong J.-H."/>
            <person name="Kim D."/>
            <person name="Kim S."/>
            <person name="Ryu S."/>
            <person name="Song J.Y."/>
            <person name="Lee S.K."/>
        </authorList>
    </citation>
    <scope>NUCLEOTIDE SEQUENCE [LARGE SCALE GENOMIC DNA]</scope>
    <source>
        <tissue evidence="2">Muscle</tissue>
    </source>
</reference>
<gene>
    <name evidence="2" type="ORF">EYF80_008338</name>
</gene>
<evidence type="ECO:0000256" key="1">
    <source>
        <dbReference type="SAM" id="MobiDB-lite"/>
    </source>
</evidence>
<dbReference type="Proteomes" id="UP000314294">
    <property type="component" value="Unassembled WGS sequence"/>
</dbReference>
<dbReference type="OrthoDB" id="10523760at2759"/>
<protein>
    <submittedName>
        <fullName evidence="2">Uncharacterized protein</fullName>
    </submittedName>
</protein>
<dbReference type="EMBL" id="SRLO01000047">
    <property type="protein sequence ID" value="TNN81278.1"/>
    <property type="molecule type" value="Genomic_DNA"/>
</dbReference>
<keyword evidence="3" id="KW-1185">Reference proteome</keyword>
<organism evidence="2 3">
    <name type="scientific">Liparis tanakae</name>
    <name type="common">Tanaka's snailfish</name>
    <dbReference type="NCBI Taxonomy" id="230148"/>
    <lineage>
        <taxon>Eukaryota</taxon>
        <taxon>Metazoa</taxon>
        <taxon>Chordata</taxon>
        <taxon>Craniata</taxon>
        <taxon>Vertebrata</taxon>
        <taxon>Euteleostomi</taxon>
        <taxon>Actinopterygii</taxon>
        <taxon>Neopterygii</taxon>
        <taxon>Teleostei</taxon>
        <taxon>Neoteleostei</taxon>
        <taxon>Acanthomorphata</taxon>
        <taxon>Eupercaria</taxon>
        <taxon>Perciformes</taxon>
        <taxon>Cottioidei</taxon>
        <taxon>Cottales</taxon>
        <taxon>Liparidae</taxon>
        <taxon>Liparis</taxon>
    </lineage>
</organism>
<evidence type="ECO:0000313" key="2">
    <source>
        <dbReference type="EMBL" id="TNN81278.1"/>
    </source>
</evidence>
<dbReference type="AlphaFoldDB" id="A0A4Z2IUN6"/>
<evidence type="ECO:0000313" key="3">
    <source>
        <dbReference type="Proteomes" id="UP000314294"/>
    </source>
</evidence>
<comment type="caution">
    <text evidence="2">The sequence shown here is derived from an EMBL/GenBank/DDBJ whole genome shotgun (WGS) entry which is preliminary data.</text>
</comment>
<sequence>MASRTSSVHACWTLCCHRTVLSMRKRRASPSGSRTRILCSEANRGRTLSRGGFLDHWQSGQSQAWPYSRFAGVVTQPQWKTSRQSSHCIMAPEGAFWQTQTPSAQQCSAGTSLDSFEARSANKMSISLWRTSARVAICEGGKCLNVADEDLYPTDRVEHHRDALCSEEQLREAVQHRNTLSTRSSHCSDTVSSSCRRAMALSTELWGAKPTPWSINLLMVSRQRLSGRLLACCTASSQRACSSLSRSRGSWGSSTSRPRLSSSRPCSSSVLGDSSERRRSLRCWKSSTRDVLHTKEPFLIGLGTQLH</sequence>
<accession>A0A4Z2IUN6</accession>
<name>A0A4Z2IUN6_9TELE</name>